<keyword evidence="5" id="KW-0175">Coiled coil</keyword>
<feature type="region of interest" description="Disordered" evidence="6">
    <location>
        <begin position="827"/>
        <end position="862"/>
    </location>
</feature>
<feature type="compositionally biased region" description="Basic and acidic residues" evidence="6">
    <location>
        <begin position="313"/>
        <end position="328"/>
    </location>
</feature>
<accession>A0A834WF45</accession>
<keyword evidence="2 4" id="KW-0694">RNA-binding</keyword>
<evidence type="ECO:0000313" key="8">
    <source>
        <dbReference type="EMBL" id="KAF7814834.1"/>
    </source>
</evidence>
<evidence type="ECO:0000256" key="5">
    <source>
        <dbReference type="SAM" id="Coils"/>
    </source>
</evidence>
<dbReference type="SUPFAM" id="SSF54928">
    <property type="entry name" value="RNA-binding domain, RBD"/>
    <property type="match status" value="1"/>
</dbReference>
<sequence>MVIVLVWRNAQSGCHRDETGTSGWWCVGWHGGLFSCGGRYRDCDVPGTWVSWCREMHGLARPKRMYARSMRQSRTIGDSVAWFSRRWETALLKSHSRNLDASLKMISRPERLKEKEGKSNKLSVDTCDEESAARTRPFSLEEIMIRRKNRELLENVRDSVKEAWNISAGGSSENVADHFESGMIYKHNKKSSSVMEKHALEELEKVDSRKKVESTSKKEYSLTEGKEREDYYSETKLSTGFSNMGRIVKGSKTDKERHRCRKSDGRVTNNSEYEAENKHTRDSTHRDRYVEIDRQKSERTTKKKYQTGDDENPGEHRIVRKHDKDRYDRGKRKKWLSDDSEKAVEGKHHIDSASKDRHADSRGKYEREFKKNNKNEDNDKIQDRNAARRQDLGKHHDPENYERKGRQDRAKSYYEELRSKRRRSKSREREERRKSPSLSPKGQKRTHHDQKELPTLPVKNGSRKPHSDADRTRVATNGSSSHHHRHGGHTSGLGGYSPRKRKTEAAVKTPSPSKHSLEKKRAGWDLPPLGTDNSSAFQSSNITISSAIRDVAASTSVDSVIVKPVSVPLLNDSSSGKNTDIDSVQLTQATRPMRRLYLENLPASASEKGVMESLNNLLLSKGVNHIQGAQPCISCILHKDKGQALMEFLTAEDASAALSFDGSTLFGCTVKIRRPKDYVEVTVRTIQGNKGYLHIAMVIQFTTGEHGLLYLVNNQMLEIASVASRALYFRRKDLLVPLCFQTVAIFMQTGELERSVDAGVTNTISDVVLDSPDKIFIGGISKHLSSDMLMEIAGAFGSLKAYRFGNEYTHGHCAFLESEFQQGKLLSQEEPNGPSKTALKTYKRRPKNGDKGPAHPGAEQGIDTTVTASDNCFVSGFYHFGIRAAAIQGMVSTRMEARVDNLEIDMVGVKEDIKSMKELLQEMRATLGRIEGKEKTVGDEGASNEERWMVNVDKEAKRDKDALRYRKLEMPLFNGEDPIGWLFRVERYFSINGITTEEKLEAASVCLEGRALNWLQWMETRDPIQNWSDFKRELLHRFHHSQ</sequence>
<name>A0A834WF45_9FABA</name>
<dbReference type="Gene3D" id="3.30.70.330">
    <property type="match status" value="1"/>
</dbReference>
<dbReference type="OrthoDB" id="10266058at2759"/>
<dbReference type="Proteomes" id="UP000634136">
    <property type="component" value="Unassembled WGS sequence"/>
</dbReference>
<evidence type="ECO:0000256" key="4">
    <source>
        <dbReference type="PROSITE-ProRule" id="PRU00176"/>
    </source>
</evidence>
<evidence type="ECO:0000256" key="1">
    <source>
        <dbReference type="ARBA" id="ARBA00022664"/>
    </source>
</evidence>
<feature type="compositionally biased region" description="Basic and acidic residues" evidence="6">
    <location>
        <begin position="251"/>
        <end position="265"/>
    </location>
</feature>
<dbReference type="InterPro" id="IPR000504">
    <property type="entry name" value="RRM_dom"/>
</dbReference>
<feature type="compositionally biased region" description="Basic and acidic residues" evidence="6">
    <location>
        <begin position="335"/>
        <end position="418"/>
    </location>
</feature>
<dbReference type="FunFam" id="3.30.70.330:FF:000879">
    <property type="entry name" value="Splicing factor U2af large subunit A"/>
    <property type="match status" value="1"/>
</dbReference>
<feature type="region of interest" description="Disordered" evidence="6">
    <location>
        <begin position="208"/>
        <end position="229"/>
    </location>
</feature>
<evidence type="ECO:0000256" key="2">
    <source>
        <dbReference type="ARBA" id="ARBA00022884"/>
    </source>
</evidence>
<feature type="compositionally biased region" description="Basic and acidic residues" evidence="6">
    <location>
        <begin position="275"/>
        <end position="300"/>
    </location>
</feature>
<keyword evidence="9" id="KW-1185">Reference proteome</keyword>
<reference evidence="8" key="1">
    <citation type="submission" date="2020-09" db="EMBL/GenBank/DDBJ databases">
        <title>Genome-Enabled Discovery of Anthraquinone Biosynthesis in Senna tora.</title>
        <authorList>
            <person name="Kang S.-H."/>
            <person name="Pandey R.P."/>
            <person name="Lee C.-M."/>
            <person name="Sim J.-S."/>
            <person name="Jeong J.-T."/>
            <person name="Choi B.-S."/>
            <person name="Jung M."/>
            <person name="Ginzburg D."/>
            <person name="Zhao K."/>
            <person name="Won S.Y."/>
            <person name="Oh T.-J."/>
            <person name="Yu Y."/>
            <person name="Kim N.-H."/>
            <person name="Lee O.R."/>
            <person name="Lee T.-H."/>
            <person name="Bashyal P."/>
            <person name="Kim T.-S."/>
            <person name="Lee W.-H."/>
            <person name="Kawkins C."/>
            <person name="Kim C.-K."/>
            <person name="Kim J.S."/>
            <person name="Ahn B.O."/>
            <person name="Rhee S.Y."/>
            <person name="Sohng J.K."/>
        </authorList>
    </citation>
    <scope>NUCLEOTIDE SEQUENCE</scope>
    <source>
        <tissue evidence="8">Leaf</tissue>
    </source>
</reference>
<dbReference type="PANTHER" id="PTHR23139">
    <property type="entry name" value="RNA-BINDING PROTEIN"/>
    <property type="match status" value="1"/>
</dbReference>
<evidence type="ECO:0000259" key="7">
    <source>
        <dbReference type="PROSITE" id="PS50102"/>
    </source>
</evidence>
<feature type="domain" description="RRM" evidence="7">
    <location>
        <begin position="594"/>
        <end position="677"/>
    </location>
</feature>
<feature type="region of interest" description="Disordered" evidence="6">
    <location>
        <begin position="243"/>
        <end position="529"/>
    </location>
</feature>
<comment type="caution">
    <text evidence="8">The sequence shown here is derived from an EMBL/GenBank/DDBJ whole genome shotgun (WGS) entry which is preliminary data.</text>
</comment>
<dbReference type="GO" id="GO:0003723">
    <property type="term" value="F:RNA binding"/>
    <property type="evidence" value="ECO:0007669"/>
    <property type="project" value="UniProtKB-UniRule"/>
</dbReference>
<gene>
    <name evidence="8" type="ORF">G2W53_028803</name>
</gene>
<dbReference type="GO" id="GO:0006397">
    <property type="term" value="P:mRNA processing"/>
    <property type="evidence" value="ECO:0007669"/>
    <property type="project" value="UniProtKB-KW"/>
</dbReference>
<dbReference type="InterPro" id="IPR035979">
    <property type="entry name" value="RBD_domain_sf"/>
</dbReference>
<dbReference type="GO" id="GO:0008380">
    <property type="term" value="P:RNA splicing"/>
    <property type="evidence" value="ECO:0007669"/>
    <property type="project" value="UniProtKB-KW"/>
</dbReference>
<keyword evidence="3" id="KW-0508">mRNA splicing</keyword>
<feature type="coiled-coil region" evidence="5">
    <location>
        <begin position="899"/>
        <end position="933"/>
    </location>
</feature>
<dbReference type="EMBL" id="JAAIUW010000009">
    <property type="protein sequence ID" value="KAF7814834.1"/>
    <property type="molecule type" value="Genomic_DNA"/>
</dbReference>
<evidence type="ECO:0000256" key="3">
    <source>
        <dbReference type="ARBA" id="ARBA00023187"/>
    </source>
</evidence>
<dbReference type="AlphaFoldDB" id="A0A834WF45"/>
<proteinExistence type="predicted"/>
<dbReference type="PROSITE" id="PS50102">
    <property type="entry name" value="RRM"/>
    <property type="match status" value="1"/>
</dbReference>
<evidence type="ECO:0000256" key="6">
    <source>
        <dbReference type="SAM" id="MobiDB-lite"/>
    </source>
</evidence>
<dbReference type="InterPro" id="IPR012677">
    <property type="entry name" value="Nucleotide-bd_a/b_plait_sf"/>
</dbReference>
<protein>
    <submittedName>
        <fullName evidence="8">Splicing factor U2AF 65 kDa subunit</fullName>
    </submittedName>
</protein>
<evidence type="ECO:0000313" key="9">
    <source>
        <dbReference type="Proteomes" id="UP000634136"/>
    </source>
</evidence>
<keyword evidence="1" id="KW-0507">mRNA processing</keyword>
<organism evidence="8 9">
    <name type="scientific">Senna tora</name>
    <dbReference type="NCBI Taxonomy" id="362788"/>
    <lineage>
        <taxon>Eukaryota</taxon>
        <taxon>Viridiplantae</taxon>
        <taxon>Streptophyta</taxon>
        <taxon>Embryophyta</taxon>
        <taxon>Tracheophyta</taxon>
        <taxon>Spermatophyta</taxon>
        <taxon>Magnoliopsida</taxon>
        <taxon>eudicotyledons</taxon>
        <taxon>Gunneridae</taxon>
        <taxon>Pentapetalae</taxon>
        <taxon>rosids</taxon>
        <taxon>fabids</taxon>
        <taxon>Fabales</taxon>
        <taxon>Fabaceae</taxon>
        <taxon>Caesalpinioideae</taxon>
        <taxon>Cassia clade</taxon>
        <taxon>Senna</taxon>
    </lineage>
</organism>